<evidence type="ECO:0000256" key="2">
    <source>
        <dbReference type="ARBA" id="ARBA00001946"/>
    </source>
</evidence>
<dbReference type="SUPFAM" id="SSF51717">
    <property type="entry name" value="Dihydropteroate synthetase-like"/>
    <property type="match status" value="1"/>
</dbReference>
<dbReference type="Pfam" id="PF00809">
    <property type="entry name" value="Pterin_bind"/>
    <property type="match status" value="1"/>
</dbReference>
<accession>A0ABU2ZHX5</accession>
<comment type="cofactor">
    <cofactor evidence="2">
        <name>Mg(2+)</name>
        <dbReference type="ChEBI" id="CHEBI:18420"/>
    </cofactor>
</comment>
<keyword evidence="8" id="KW-0289">Folate biosynthesis</keyword>
<evidence type="ECO:0000256" key="1">
    <source>
        <dbReference type="ARBA" id="ARBA00000012"/>
    </source>
</evidence>
<dbReference type="InterPro" id="IPR000489">
    <property type="entry name" value="Pterin-binding_dom"/>
</dbReference>
<dbReference type="EMBL" id="JAVRHS010000001">
    <property type="protein sequence ID" value="MDT0575012.1"/>
    <property type="molecule type" value="Genomic_DNA"/>
</dbReference>
<dbReference type="InterPro" id="IPR011005">
    <property type="entry name" value="Dihydropteroate_synth-like_sf"/>
</dbReference>
<evidence type="ECO:0000256" key="7">
    <source>
        <dbReference type="ARBA" id="ARBA00022842"/>
    </source>
</evidence>
<gene>
    <name evidence="10" type="primary">folP</name>
    <name evidence="10" type="ORF">RM533_02300</name>
</gene>
<dbReference type="Gene3D" id="3.20.20.20">
    <property type="entry name" value="Dihydropteroate synthase-like"/>
    <property type="match status" value="1"/>
</dbReference>
<evidence type="ECO:0000313" key="10">
    <source>
        <dbReference type="EMBL" id="MDT0575012.1"/>
    </source>
</evidence>
<dbReference type="RefSeq" id="WP_311339563.1">
    <property type="nucleotide sequence ID" value="NZ_JAVRHS010000001.1"/>
</dbReference>
<sequence>MERVYIRPVAFVDAPQLVGVTQEAVRLGGSMVYACRFALIRRDDDGRVIDWHMTDSVGMTRALGKLPDALAAAGEEQWANLRRSQPPLVLPLFNRDRRIIPLDQPQMMGILNVTPDSFSDGNAYAGAPDQAVAAGVRMLEAGAAIIDIGGESTRPGAAPVYEEEEQARVLPVIKGLAATGAALSVDTRNATVMAAAIAAGARIINDVSALRFDPRATQIIADADVTVVLMHASGSGSDLHAGAGSSNVVLDVFDWLAERRDRAIAAGIARDRIILDPGIGFGKSLAENLALINALPLFHALGQPLLVGASRKRMIGALSKEAPADRRLGGSVAIAGKIMDAGVPLLRVHDVAETRQAADIWRGLKDAALTDFSQIPEDLA</sequence>
<comment type="catalytic activity">
    <reaction evidence="1">
        <text>(7,8-dihydropterin-6-yl)methyl diphosphate + 4-aminobenzoate = 7,8-dihydropteroate + diphosphate</text>
        <dbReference type="Rhea" id="RHEA:19949"/>
        <dbReference type="ChEBI" id="CHEBI:17836"/>
        <dbReference type="ChEBI" id="CHEBI:17839"/>
        <dbReference type="ChEBI" id="CHEBI:33019"/>
        <dbReference type="ChEBI" id="CHEBI:72950"/>
        <dbReference type="EC" id="2.5.1.15"/>
    </reaction>
</comment>
<keyword evidence="7" id="KW-0460">Magnesium</keyword>
<dbReference type="Proteomes" id="UP001259803">
    <property type="component" value="Unassembled WGS sequence"/>
</dbReference>
<dbReference type="CDD" id="cd00739">
    <property type="entry name" value="DHPS"/>
    <property type="match status" value="1"/>
</dbReference>
<dbReference type="InterPro" id="IPR045031">
    <property type="entry name" value="DHP_synth-like"/>
</dbReference>
<dbReference type="PANTHER" id="PTHR20941:SF1">
    <property type="entry name" value="FOLIC ACID SYNTHESIS PROTEIN FOL1"/>
    <property type="match status" value="1"/>
</dbReference>
<evidence type="ECO:0000313" key="11">
    <source>
        <dbReference type="Proteomes" id="UP001259803"/>
    </source>
</evidence>
<evidence type="ECO:0000259" key="9">
    <source>
        <dbReference type="PROSITE" id="PS50972"/>
    </source>
</evidence>
<organism evidence="10 11">
    <name type="scientific">Croceicoccus esteveae</name>
    <dbReference type="NCBI Taxonomy" id="3075597"/>
    <lineage>
        <taxon>Bacteria</taxon>
        <taxon>Pseudomonadati</taxon>
        <taxon>Pseudomonadota</taxon>
        <taxon>Alphaproteobacteria</taxon>
        <taxon>Sphingomonadales</taxon>
        <taxon>Erythrobacteraceae</taxon>
        <taxon>Croceicoccus</taxon>
    </lineage>
</organism>
<evidence type="ECO:0000256" key="8">
    <source>
        <dbReference type="ARBA" id="ARBA00022909"/>
    </source>
</evidence>
<evidence type="ECO:0000256" key="3">
    <source>
        <dbReference type="ARBA" id="ARBA00004763"/>
    </source>
</evidence>
<dbReference type="EC" id="2.5.1.15" evidence="4"/>
<dbReference type="PROSITE" id="PS50972">
    <property type="entry name" value="PTERIN_BINDING"/>
    <property type="match status" value="1"/>
</dbReference>
<proteinExistence type="predicted"/>
<comment type="pathway">
    <text evidence="3">Cofactor biosynthesis; tetrahydrofolate biosynthesis; 7,8-dihydrofolate from 2-amino-4-hydroxy-6-hydroxymethyl-7,8-dihydropteridine diphosphate and 4-aminobenzoate: step 1/2.</text>
</comment>
<evidence type="ECO:0000256" key="5">
    <source>
        <dbReference type="ARBA" id="ARBA00022679"/>
    </source>
</evidence>
<keyword evidence="6" id="KW-0479">Metal-binding</keyword>
<dbReference type="InterPro" id="IPR006390">
    <property type="entry name" value="DHP_synth_dom"/>
</dbReference>
<dbReference type="PANTHER" id="PTHR20941">
    <property type="entry name" value="FOLATE SYNTHESIS PROTEINS"/>
    <property type="match status" value="1"/>
</dbReference>
<keyword evidence="5 10" id="KW-0808">Transferase</keyword>
<dbReference type="GO" id="GO:0004156">
    <property type="term" value="F:dihydropteroate synthase activity"/>
    <property type="evidence" value="ECO:0007669"/>
    <property type="project" value="UniProtKB-EC"/>
</dbReference>
<dbReference type="NCBIfam" id="TIGR01496">
    <property type="entry name" value="DHPS"/>
    <property type="match status" value="1"/>
</dbReference>
<protein>
    <recommendedName>
        <fullName evidence="4">dihydropteroate synthase</fullName>
        <ecNumber evidence="4">2.5.1.15</ecNumber>
    </recommendedName>
</protein>
<dbReference type="PROSITE" id="PS00793">
    <property type="entry name" value="DHPS_2"/>
    <property type="match status" value="1"/>
</dbReference>
<comment type="caution">
    <text evidence="10">The sequence shown here is derived from an EMBL/GenBank/DDBJ whole genome shotgun (WGS) entry which is preliminary data.</text>
</comment>
<feature type="domain" description="Pterin-binding" evidence="9">
    <location>
        <begin position="105"/>
        <end position="359"/>
    </location>
</feature>
<evidence type="ECO:0000256" key="4">
    <source>
        <dbReference type="ARBA" id="ARBA00012458"/>
    </source>
</evidence>
<name>A0ABU2ZHX5_9SPHN</name>
<evidence type="ECO:0000256" key="6">
    <source>
        <dbReference type="ARBA" id="ARBA00022723"/>
    </source>
</evidence>
<reference evidence="10 11" key="1">
    <citation type="submission" date="2023-09" db="EMBL/GenBank/DDBJ databases">
        <authorList>
            <person name="Rey-Velasco X."/>
        </authorList>
    </citation>
    <scope>NUCLEOTIDE SEQUENCE [LARGE SCALE GENOMIC DNA]</scope>
    <source>
        <strain evidence="10 11">F390</strain>
    </source>
</reference>
<keyword evidence="11" id="KW-1185">Reference proteome</keyword>